<dbReference type="InterPro" id="IPR052037">
    <property type="entry name" value="LPS_export_LptA"/>
</dbReference>
<dbReference type="AlphaFoldDB" id="A0A383E7M4"/>
<feature type="non-terminal residue" evidence="3">
    <location>
        <position position="93"/>
    </location>
</feature>
<evidence type="ECO:0000256" key="1">
    <source>
        <dbReference type="ARBA" id="ARBA00022729"/>
    </source>
</evidence>
<dbReference type="Gene3D" id="2.60.450.10">
    <property type="entry name" value="Lipopolysaccharide (LPS) transport protein A like domain"/>
    <property type="match status" value="1"/>
</dbReference>
<sequence length="93" mass="10682">MARLYFFLLIVFLFPARFATALDSDRNQPAEFKAQDIEIDFNTGQRTYRGNVTIQQGTLRIKADVIHLFFDDDVLQQAIAHGYPATFQQQPEG</sequence>
<reference evidence="3" key="1">
    <citation type="submission" date="2018-05" db="EMBL/GenBank/DDBJ databases">
        <authorList>
            <person name="Lanie J.A."/>
            <person name="Ng W.-L."/>
            <person name="Kazmierczak K.M."/>
            <person name="Andrzejewski T.M."/>
            <person name="Davidsen T.M."/>
            <person name="Wayne K.J."/>
            <person name="Tettelin H."/>
            <person name="Glass J.I."/>
            <person name="Rusch D."/>
            <person name="Podicherti R."/>
            <person name="Tsui H.-C.T."/>
            <person name="Winkler M.E."/>
        </authorList>
    </citation>
    <scope>NUCLEOTIDE SEQUENCE</scope>
</reference>
<dbReference type="InterPro" id="IPR005653">
    <property type="entry name" value="OstA-like_N"/>
</dbReference>
<dbReference type="PANTHER" id="PTHR36504">
    <property type="entry name" value="LIPOPOLYSACCHARIDE EXPORT SYSTEM PROTEIN LPTA"/>
    <property type="match status" value="1"/>
</dbReference>
<organism evidence="3">
    <name type="scientific">marine metagenome</name>
    <dbReference type="NCBI Taxonomy" id="408172"/>
    <lineage>
        <taxon>unclassified sequences</taxon>
        <taxon>metagenomes</taxon>
        <taxon>ecological metagenomes</taxon>
    </lineage>
</organism>
<protein>
    <recommendedName>
        <fullName evidence="2">Organic solvent tolerance-like N-terminal domain-containing protein</fullName>
    </recommendedName>
</protein>
<dbReference type="GO" id="GO:0030288">
    <property type="term" value="C:outer membrane-bounded periplasmic space"/>
    <property type="evidence" value="ECO:0007669"/>
    <property type="project" value="TreeGrafter"/>
</dbReference>
<gene>
    <name evidence="3" type="ORF">METZ01_LOCUS505585</name>
</gene>
<dbReference type="GO" id="GO:0015920">
    <property type="term" value="P:lipopolysaccharide transport"/>
    <property type="evidence" value="ECO:0007669"/>
    <property type="project" value="TreeGrafter"/>
</dbReference>
<accession>A0A383E7M4</accession>
<evidence type="ECO:0000313" key="3">
    <source>
        <dbReference type="EMBL" id="SVE52731.1"/>
    </source>
</evidence>
<keyword evidence="1" id="KW-0732">Signal</keyword>
<dbReference type="Pfam" id="PF03968">
    <property type="entry name" value="LptD_N"/>
    <property type="match status" value="1"/>
</dbReference>
<feature type="domain" description="Organic solvent tolerance-like N-terminal" evidence="2">
    <location>
        <begin position="33"/>
        <end position="92"/>
    </location>
</feature>
<evidence type="ECO:0000259" key="2">
    <source>
        <dbReference type="Pfam" id="PF03968"/>
    </source>
</evidence>
<dbReference type="GO" id="GO:0009279">
    <property type="term" value="C:cell outer membrane"/>
    <property type="evidence" value="ECO:0007669"/>
    <property type="project" value="TreeGrafter"/>
</dbReference>
<proteinExistence type="predicted"/>
<name>A0A383E7M4_9ZZZZ</name>
<dbReference type="PANTHER" id="PTHR36504:SF1">
    <property type="entry name" value="LIPOPOLYSACCHARIDE EXPORT SYSTEM PROTEIN LPTA"/>
    <property type="match status" value="1"/>
</dbReference>
<dbReference type="EMBL" id="UINC01223503">
    <property type="protein sequence ID" value="SVE52731.1"/>
    <property type="molecule type" value="Genomic_DNA"/>
</dbReference>
<dbReference type="GO" id="GO:0017089">
    <property type="term" value="F:glycolipid transfer activity"/>
    <property type="evidence" value="ECO:0007669"/>
    <property type="project" value="TreeGrafter"/>
</dbReference>